<evidence type="ECO:0000313" key="7">
    <source>
        <dbReference type="EMBL" id="NEA18492.1"/>
    </source>
</evidence>
<dbReference type="GO" id="GO:0005886">
    <property type="term" value="C:plasma membrane"/>
    <property type="evidence" value="ECO:0007669"/>
    <property type="project" value="UniProtKB-SubCell"/>
</dbReference>
<dbReference type="InterPro" id="IPR020846">
    <property type="entry name" value="MFS_dom"/>
</dbReference>
<feature type="domain" description="Major facilitator superfamily (MFS) profile" evidence="6">
    <location>
        <begin position="210"/>
        <end position="402"/>
    </location>
</feature>
<dbReference type="AlphaFoldDB" id="A0A6N9U7E5"/>
<proteinExistence type="predicted"/>
<protein>
    <submittedName>
        <fullName evidence="7">MFS transporter</fullName>
    </submittedName>
</protein>
<dbReference type="Proteomes" id="UP000471293">
    <property type="component" value="Unassembled WGS sequence"/>
</dbReference>
<keyword evidence="4 5" id="KW-0472">Membrane</keyword>
<dbReference type="PANTHER" id="PTHR23514:SF13">
    <property type="entry name" value="INNER MEMBRANE PROTEIN YBJJ"/>
    <property type="match status" value="1"/>
</dbReference>
<dbReference type="InterPro" id="IPR011701">
    <property type="entry name" value="MFS"/>
</dbReference>
<feature type="transmembrane region" description="Helical" evidence="5">
    <location>
        <begin position="298"/>
        <end position="322"/>
    </location>
</feature>
<comment type="subcellular location">
    <subcellularLocation>
        <location evidence="1">Cell membrane</location>
        <topology evidence="1">Multi-pass membrane protein</topology>
    </subcellularLocation>
</comment>
<accession>A0A6N9U7E5</accession>
<dbReference type="GO" id="GO:0022857">
    <property type="term" value="F:transmembrane transporter activity"/>
    <property type="evidence" value="ECO:0007669"/>
    <property type="project" value="InterPro"/>
</dbReference>
<evidence type="ECO:0000256" key="1">
    <source>
        <dbReference type="ARBA" id="ARBA00004651"/>
    </source>
</evidence>
<dbReference type="PANTHER" id="PTHR23514">
    <property type="entry name" value="BYPASS OF STOP CODON PROTEIN 6"/>
    <property type="match status" value="1"/>
</dbReference>
<evidence type="ECO:0000313" key="8">
    <source>
        <dbReference type="Proteomes" id="UP000471293"/>
    </source>
</evidence>
<dbReference type="SUPFAM" id="SSF103473">
    <property type="entry name" value="MFS general substrate transporter"/>
    <property type="match status" value="1"/>
</dbReference>
<dbReference type="Gene3D" id="1.20.1250.20">
    <property type="entry name" value="MFS general substrate transporter like domains"/>
    <property type="match status" value="1"/>
</dbReference>
<dbReference type="RefSeq" id="WP_164347502.1">
    <property type="nucleotide sequence ID" value="NZ_JAAGLQ010000517.1"/>
</dbReference>
<comment type="caution">
    <text evidence="7">The sequence shown here is derived from an EMBL/GenBank/DDBJ whole genome shotgun (WGS) entry which is preliminary data.</text>
</comment>
<feature type="transmembrane region" description="Helical" evidence="5">
    <location>
        <begin position="74"/>
        <end position="93"/>
    </location>
</feature>
<feature type="transmembrane region" description="Helical" evidence="5">
    <location>
        <begin position="165"/>
        <end position="184"/>
    </location>
</feature>
<feature type="transmembrane region" description="Helical" evidence="5">
    <location>
        <begin position="271"/>
        <end position="292"/>
    </location>
</feature>
<dbReference type="EMBL" id="JAAGLQ010000517">
    <property type="protein sequence ID" value="NEA18492.1"/>
    <property type="molecule type" value="Genomic_DNA"/>
</dbReference>
<feature type="transmembrane region" description="Helical" evidence="5">
    <location>
        <begin position="12"/>
        <end position="31"/>
    </location>
</feature>
<dbReference type="InterPro" id="IPR036259">
    <property type="entry name" value="MFS_trans_sf"/>
</dbReference>
<sequence>MTTARLRHGRASLAFGFLVQGVTFALLVTRIPAIQDRYGISDGLLPAFLAAVPVLAGVASVATEKVVARVRPGVVLRWSQPVVLLALLGVGAGSEVWQAALALGVFGLAVGALDASMNMLGVSLQRAYGRSIMLGFHAAYSLGGIAGASLAWAGAHWDLPLLVSYLPVVAVLLPAALVGSRWYTEGERPVPPAAGDGPAGKSPSVPFRLLMPLCLVMAFAYIGDSTVSNWSAKYLQDVLGSSEQLATVPYNVYMVTTLLGRAVGDLGVRRLGAVAVVRGGSVLAAAGFAVVAVAPGAWWGMLGFTLLGLGLCVIVPQTFAAAGRMFPGASDVAVARLNVFNYVGFLVGSPLVGALGGAWSYRGAMLVPMVLVLATLLYARSFGADPARYGGGHERARAADVG</sequence>
<organism evidence="7 8">
    <name type="scientific">Streptomyces halstedii</name>
    <dbReference type="NCBI Taxonomy" id="1944"/>
    <lineage>
        <taxon>Bacteria</taxon>
        <taxon>Bacillati</taxon>
        <taxon>Actinomycetota</taxon>
        <taxon>Actinomycetes</taxon>
        <taxon>Kitasatosporales</taxon>
        <taxon>Streptomycetaceae</taxon>
        <taxon>Streptomyces</taxon>
    </lineage>
</organism>
<evidence type="ECO:0000256" key="3">
    <source>
        <dbReference type="ARBA" id="ARBA00022989"/>
    </source>
</evidence>
<dbReference type="Pfam" id="PF07690">
    <property type="entry name" value="MFS_1"/>
    <property type="match status" value="1"/>
</dbReference>
<dbReference type="CDD" id="cd17393">
    <property type="entry name" value="MFS_MosC_like"/>
    <property type="match status" value="1"/>
</dbReference>
<feature type="transmembrane region" description="Helical" evidence="5">
    <location>
        <begin position="99"/>
        <end position="120"/>
    </location>
</feature>
<dbReference type="FunFam" id="1.20.1250.20:FF:000852">
    <property type="entry name" value="Predicted arabinose efflux permease, MFS family"/>
    <property type="match status" value="1"/>
</dbReference>
<evidence type="ECO:0000256" key="4">
    <source>
        <dbReference type="ARBA" id="ARBA00023136"/>
    </source>
</evidence>
<feature type="transmembrane region" description="Helical" evidence="5">
    <location>
        <begin position="359"/>
        <end position="379"/>
    </location>
</feature>
<dbReference type="PROSITE" id="PS50850">
    <property type="entry name" value="MFS"/>
    <property type="match status" value="1"/>
</dbReference>
<dbReference type="InterPro" id="IPR051788">
    <property type="entry name" value="MFS_Transporter"/>
</dbReference>
<keyword evidence="3 5" id="KW-1133">Transmembrane helix</keyword>
<feature type="transmembrane region" description="Helical" evidence="5">
    <location>
        <begin position="132"/>
        <end position="153"/>
    </location>
</feature>
<evidence type="ECO:0000256" key="5">
    <source>
        <dbReference type="SAM" id="Phobius"/>
    </source>
</evidence>
<name>A0A6N9U7E5_STRHA</name>
<reference evidence="7 8" key="1">
    <citation type="submission" date="2020-01" db="EMBL/GenBank/DDBJ databases">
        <title>Insect and environment-associated Actinomycetes.</title>
        <authorList>
            <person name="Currrie C."/>
            <person name="Chevrette M."/>
            <person name="Carlson C."/>
            <person name="Stubbendieck R."/>
            <person name="Wendt-Pienkowski E."/>
        </authorList>
    </citation>
    <scope>NUCLEOTIDE SEQUENCE [LARGE SCALE GENOMIC DNA]</scope>
    <source>
        <strain evidence="7 8">SID11342</strain>
    </source>
</reference>
<evidence type="ECO:0000259" key="6">
    <source>
        <dbReference type="PROSITE" id="PS50850"/>
    </source>
</evidence>
<gene>
    <name evidence="7" type="ORF">G3I29_23880</name>
</gene>
<feature type="transmembrane region" description="Helical" evidence="5">
    <location>
        <begin position="244"/>
        <end position="264"/>
    </location>
</feature>
<evidence type="ECO:0000256" key="2">
    <source>
        <dbReference type="ARBA" id="ARBA00022692"/>
    </source>
</evidence>
<feature type="transmembrane region" description="Helical" evidence="5">
    <location>
        <begin position="43"/>
        <end position="62"/>
    </location>
</feature>
<feature type="transmembrane region" description="Helical" evidence="5">
    <location>
        <begin position="334"/>
        <end position="353"/>
    </location>
</feature>
<feature type="transmembrane region" description="Helical" evidence="5">
    <location>
        <begin position="205"/>
        <end position="224"/>
    </location>
</feature>
<keyword evidence="2 5" id="KW-0812">Transmembrane</keyword>